<evidence type="ECO:0000313" key="4">
    <source>
        <dbReference type="Proteomes" id="UP000485058"/>
    </source>
</evidence>
<evidence type="ECO:0000259" key="2">
    <source>
        <dbReference type="PROSITE" id="PS50097"/>
    </source>
</evidence>
<keyword evidence="4" id="KW-1185">Reference proteome</keyword>
<feature type="domain" description="BTB" evidence="2">
    <location>
        <begin position="23"/>
        <end position="77"/>
    </location>
</feature>
<gene>
    <name evidence="3" type="ORF">HaLaN_04632</name>
</gene>
<name>A0A699YGZ4_HAELA</name>
<dbReference type="Gene3D" id="3.30.710.10">
    <property type="entry name" value="Potassium Channel Kv1.1, Chain A"/>
    <property type="match status" value="1"/>
</dbReference>
<dbReference type="Pfam" id="PF00651">
    <property type="entry name" value="BTB"/>
    <property type="match status" value="1"/>
</dbReference>
<comment type="caution">
    <text evidence="3">The sequence shown here is derived from an EMBL/GenBank/DDBJ whole genome shotgun (WGS) entry which is preliminary data.</text>
</comment>
<evidence type="ECO:0000313" key="3">
    <source>
        <dbReference type="EMBL" id="GFH09480.1"/>
    </source>
</evidence>
<dbReference type="InterPro" id="IPR000210">
    <property type="entry name" value="BTB/POZ_dom"/>
</dbReference>
<reference evidence="3 4" key="1">
    <citation type="submission" date="2020-02" db="EMBL/GenBank/DDBJ databases">
        <title>Draft genome sequence of Haematococcus lacustris strain NIES-144.</title>
        <authorList>
            <person name="Morimoto D."/>
            <person name="Nakagawa S."/>
            <person name="Yoshida T."/>
            <person name="Sawayama S."/>
        </authorList>
    </citation>
    <scope>NUCLEOTIDE SEQUENCE [LARGE SCALE GENOMIC DNA]</scope>
    <source>
        <strain evidence="3 4">NIES-144</strain>
    </source>
</reference>
<dbReference type="EMBL" id="BLLF01000238">
    <property type="protein sequence ID" value="GFH09480.1"/>
    <property type="molecule type" value="Genomic_DNA"/>
</dbReference>
<dbReference type="CDD" id="cd18186">
    <property type="entry name" value="BTB_POZ_ZBTB_KLHL-like"/>
    <property type="match status" value="1"/>
</dbReference>
<dbReference type="PROSITE" id="PS50097">
    <property type="entry name" value="BTB"/>
    <property type="match status" value="1"/>
</dbReference>
<dbReference type="AlphaFoldDB" id="A0A699YGZ4"/>
<proteinExistence type="predicted"/>
<dbReference type="Proteomes" id="UP000485058">
    <property type="component" value="Unassembled WGS sequence"/>
</dbReference>
<comment type="pathway">
    <text evidence="1">Protein modification; protein ubiquitination.</text>
</comment>
<protein>
    <submittedName>
        <fullName evidence="3">BTB domain-containing protein</fullName>
    </submittedName>
</protein>
<dbReference type="SUPFAM" id="SSF54695">
    <property type="entry name" value="POZ domain"/>
    <property type="match status" value="1"/>
</dbReference>
<sequence>MQGRYGGKFHSGFAAFLKSGELTDVQVVVGSTHYHAHMLLLAYHSEFFRRAVTSHFREGKERVIHLGIDDPADELVLTRETVLPMLALARQLMVKSIEVGPG</sequence>
<organism evidence="3 4">
    <name type="scientific">Haematococcus lacustris</name>
    <name type="common">Green alga</name>
    <name type="synonym">Haematococcus pluvialis</name>
    <dbReference type="NCBI Taxonomy" id="44745"/>
    <lineage>
        <taxon>Eukaryota</taxon>
        <taxon>Viridiplantae</taxon>
        <taxon>Chlorophyta</taxon>
        <taxon>core chlorophytes</taxon>
        <taxon>Chlorophyceae</taxon>
        <taxon>CS clade</taxon>
        <taxon>Chlamydomonadales</taxon>
        <taxon>Haematococcaceae</taxon>
        <taxon>Haematococcus</taxon>
    </lineage>
</organism>
<dbReference type="InterPro" id="IPR011333">
    <property type="entry name" value="SKP1/BTB/POZ_sf"/>
</dbReference>
<evidence type="ECO:0000256" key="1">
    <source>
        <dbReference type="ARBA" id="ARBA00004906"/>
    </source>
</evidence>
<accession>A0A699YGZ4</accession>